<dbReference type="Gene3D" id="2.40.240.10">
    <property type="entry name" value="Ribosomal Protein L25, Chain P"/>
    <property type="match status" value="2"/>
</dbReference>
<keyword evidence="15" id="KW-1185">Reference proteome</keyword>
<dbReference type="InterPro" id="IPR004514">
    <property type="entry name" value="Gln-tRNA-synth"/>
</dbReference>
<gene>
    <name evidence="14" type="ORF">PPNO1_LOCUS4689</name>
</gene>
<feature type="domain" description="Glutamyl/glutaminyl-tRNA synthetase class Ib anti-codon binding" evidence="12">
    <location>
        <begin position="372"/>
        <end position="472"/>
    </location>
</feature>
<dbReference type="EC" id="6.1.1.18" evidence="2"/>
<comment type="similarity">
    <text evidence="1 9">Belongs to the class-I aminoacyl-tRNA synthetase family.</text>
</comment>
<evidence type="ECO:0000256" key="10">
    <source>
        <dbReference type="SAM" id="MobiDB-lite"/>
    </source>
</evidence>
<dbReference type="Proteomes" id="UP000838763">
    <property type="component" value="Unassembled WGS sequence"/>
</dbReference>
<evidence type="ECO:0000256" key="4">
    <source>
        <dbReference type="ARBA" id="ARBA00022741"/>
    </source>
</evidence>
<dbReference type="InterPro" id="IPR020058">
    <property type="entry name" value="Glu/Gln-tRNA-synth_Ib_cat-dom"/>
</dbReference>
<dbReference type="PROSITE" id="PS00178">
    <property type="entry name" value="AA_TRNA_LIGASE_I"/>
    <property type="match status" value="1"/>
</dbReference>
<evidence type="ECO:0000259" key="13">
    <source>
        <dbReference type="Pfam" id="PF20974"/>
    </source>
</evidence>
<dbReference type="InterPro" id="IPR011035">
    <property type="entry name" value="Ribosomal_bL25/Gln-tRNA_synth"/>
</dbReference>
<dbReference type="GO" id="GO:0005524">
    <property type="term" value="F:ATP binding"/>
    <property type="evidence" value="ECO:0007669"/>
    <property type="project" value="UniProtKB-KW"/>
</dbReference>
<dbReference type="Pfam" id="PF03950">
    <property type="entry name" value="tRNA-synt_1c_C"/>
    <property type="match status" value="1"/>
</dbReference>
<dbReference type="InterPro" id="IPR050132">
    <property type="entry name" value="Gln/Glu-tRNA_Ligase"/>
</dbReference>
<dbReference type="InterPro" id="IPR014729">
    <property type="entry name" value="Rossmann-like_a/b/a_fold"/>
</dbReference>
<feature type="compositionally biased region" description="Low complexity" evidence="10">
    <location>
        <begin position="40"/>
        <end position="53"/>
    </location>
</feature>
<dbReference type="PANTHER" id="PTHR43097:SF4">
    <property type="entry name" value="GLUTAMINE--TRNA LIGASE"/>
    <property type="match status" value="1"/>
</dbReference>
<keyword evidence="4 9" id="KW-0547">Nucleotide-binding</keyword>
<keyword evidence="3 9" id="KW-0436">Ligase</keyword>
<feature type="compositionally biased region" description="Basic and acidic residues" evidence="10">
    <location>
        <begin position="54"/>
        <end position="63"/>
    </location>
</feature>
<evidence type="ECO:0000256" key="5">
    <source>
        <dbReference type="ARBA" id="ARBA00022840"/>
    </source>
</evidence>
<feature type="compositionally biased region" description="Basic residues" evidence="10">
    <location>
        <begin position="30"/>
        <end position="39"/>
    </location>
</feature>
<keyword evidence="5 9" id="KW-0067">ATP-binding</keyword>
<proteinExistence type="inferred from homology"/>
<dbReference type="Pfam" id="PF20974">
    <property type="entry name" value="tRNA-synt_1c_C2"/>
    <property type="match status" value="1"/>
</dbReference>
<comment type="catalytic activity">
    <reaction evidence="8">
        <text>tRNA(Gln) + L-glutamine + ATP = L-glutaminyl-tRNA(Gln) + AMP + diphosphate</text>
        <dbReference type="Rhea" id="RHEA:20121"/>
        <dbReference type="Rhea" id="RHEA-COMP:9662"/>
        <dbReference type="Rhea" id="RHEA-COMP:9681"/>
        <dbReference type="ChEBI" id="CHEBI:30616"/>
        <dbReference type="ChEBI" id="CHEBI:33019"/>
        <dbReference type="ChEBI" id="CHEBI:58359"/>
        <dbReference type="ChEBI" id="CHEBI:78442"/>
        <dbReference type="ChEBI" id="CHEBI:78521"/>
        <dbReference type="ChEBI" id="CHEBI:456215"/>
        <dbReference type="EC" id="6.1.1.18"/>
    </reaction>
</comment>
<dbReference type="InterPro" id="IPR000924">
    <property type="entry name" value="Glu/Gln-tRNA-synth"/>
</dbReference>
<dbReference type="GO" id="GO:0006425">
    <property type="term" value="P:glutaminyl-tRNA aminoacylation"/>
    <property type="evidence" value="ECO:0007669"/>
    <property type="project" value="InterPro"/>
</dbReference>
<dbReference type="InterPro" id="IPR020056">
    <property type="entry name" value="Rbsml_bL25/Gln-tRNA_synth_N"/>
</dbReference>
<dbReference type="NCBIfam" id="TIGR00440">
    <property type="entry name" value="glnS"/>
    <property type="match status" value="1"/>
</dbReference>
<evidence type="ECO:0000259" key="12">
    <source>
        <dbReference type="Pfam" id="PF03950"/>
    </source>
</evidence>
<reference evidence="14" key="1">
    <citation type="submission" date="2022-11" db="EMBL/GenBank/DDBJ databases">
        <authorList>
            <person name="Scott C."/>
            <person name="Bruce N."/>
        </authorList>
    </citation>
    <scope>NUCLEOTIDE SEQUENCE</scope>
</reference>
<dbReference type="InterPro" id="IPR020059">
    <property type="entry name" value="Glu/Gln-tRNA-synth_Ib_codon-bd"/>
</dbReference>
<evidence type="ECO:0000256" key="9">
    <source>
        <dbReference type="RuleBase" id="RU363037"/>
    </source>
</evidence>
<evidence type="ECO:0000256" key="3">
    <source>
        <dbReference type="ARBA" id="ARBA00022598"/>
    </source>
</evidence>
<evidence type="ECO:0000256" key="8">
    <source>
        <dbReference type="ARBA" id="ARBA00048270"/>
    </source>
</evidence>
<dbReference type="AlphaFoldDB" id="A0A9P1H424"/>
<feature type="domain" description="tRNA synthetases class I (E and Q) anti-codon binding" evidence="13">
    <location>
        <begin position="484"/>
        <end position="539"/>
    </location>
</feature>
<dbReference type="PANTHER" id="PTHR43097">
    <property type="entry name" value="GLUTAMINE-TRNA LIGASE"/>
    <property type="match status" value="1"/>
</dbReference>
<evidence type="ECO:0000256" key="2">
    <source>
        <dbReference type="ARBA" id="ARBA00012836"/>
    </source>
</evidence>
<feature type="domain" description="Glutamyl/glutaminyl-tRNA synthetase class Ib catalytic" evidence="11">
    <location>
        <begin position="63"/>
        <end position="368"/>
    </location>
</feature>
<dbReference type="PRINTS" id="PR00987">
    <property type="entry name" value="TRNASYNTHGLU"/>
</dbReference>
<dbReference type="GO" id="GO:0005829">
    <property type="term" value="C:cytosol"/>
    <property type="evidence" value="ECO:0007669"/>
    <property type="project" value="TreeGrafter"/>
</dbReference>
<evidence type="ECO:0000259" key="11">
    <source>
        <dbReference type="Pfam" id="PF00749"/>
    </source>
</evidence>
<dbReference type="InterPro" id="IPR001412">
    <property type="entry name" value="aa-tRNA-synth_I_CS"/>
</dbReference>
<dbReference type="Pfam" id="PF00749">
    <property type="entry name" value="tRNA-synt_1c"/>
    <property type="match status" value="1"/>
</dbReference>
<organism evidence="14 15">
    <name type="scientific">Parascedosporium putredinis</name>
    <dbReference type="NCBI Taxonomy" id="1442378"/>
    <lineage>
        <taxon>Eukaryota</taxon>
        <taxon>Fungi</taxon>
        <taxon>Dikarya</taxon>
        <taxon>Ascomycota</taxon>
        <taxon>Pezizomycotina</taxon>
        <taxon>Sordariomycetes</taxon>
        <taxon>Hypocreomycetidae</taxon>
        <taxon>Microascales</taxon>
        <taxon>Microascaceae</taxon>
        <taxon>Parascedosporium</taxon>
    </lineage>
</organism>
<evidence type="ECO:0000313" key="14">
    <source>
        <dbReference type="EMBL" id="CAI4214962.1"/>
    </source>
</evidence>
<dbReference type="Gene3D" id="3.40.50.620">
    <property type="entry name" value="HUPs"/>
    <property type="match status" value="1"/>
</dbReference>
<name>A0A9P1H424_9PEZI</name>
<dbReference type="SUPFAM" id="SSF50715">
    <property type="entry name" value="Ribosomal protein L25-like"/>
    <property type="match status" value="1"/>
</dbReference>
<dbReference type="FunFam" id="3.40.50.620:FF:000183">
    <property type="entry name" value="Glutaminyl-tRNA synthetase"/>
    <property type="match status" value="1"/>
</dbReference>
<dbReference type="FunFam" id="2.40.240.10:FF:000015">
    <property type="entry name" value="Glutaminyl-tRNA synthetase"/>
    <property type="match status" value="1"/>
</dbReference>
<dbReference type="SUPFAM" id="SSF52374">
    <property type="entry name" value="Nucleotidylyl transferase"/>
    <property type="match status" value="1"/>
</dbReference>
<evidence type="ECO:0000256" key="1">
    <source>
        <dbReference type="ARBA" id="ARBA00005594"/>
    </source>
</evidence>
<dbReference type="FunFam" id="2.40.240.10:FF:000007">
    <property type="entry name" value="Glutamine--tRNA ligase"/>
    <property type="match status" value="1"/>
</dbReference>
<dbReference type="InterPro" id="IPR049437">
    <property type="entry name" value="tRNA-synt_1c_C2"/>
</dbReference>
<dbReference type="EMBL" id="CALLCH030000012">
    <property type="protein sequence ID" value="CAI4214962.1"/>
    <property type="molecule type" value="Genomic_DNA"/>
</dbReference>
<dbReference type="OrthoDB" id="10250478at2759"/>
<comment type="caution">
    <text evidence="14">The sequence shown here is derived from an EMBL/GenBank/DDBJ whole genome shotgun (WGS) entry which is preliminary data.</text>
</comment>
<sequence>MADQLAEATAKLVLDDETGEMVSKNELKKRLQKRAKKQARATQAASKPAAAPKAPKEKVDDKPQPNGYLHLGHAKAIAINFGFSAYHGGKTYLRFDDTNPDAEEKIYFDAIEDIVRWLGFTPCEVTYSSDNFQKLYDLAEKLIQLEKAYVCHCNEDEIKLQRGGKDGKEGPRYRCKDAEQDIETNLQKFRDMRDGKYAPKTAFLRMKQDIENGNPCMWDVAAYRIPQNQTPHFRAPDWKIFPTYDFTHCLCDSFEGVTHSLCTTEFILARESYDWLTKSLGVYEPMQREFGRLNVSGTIMSKRNLKALVDKGIVRGWDDPRLYTLIAIRRRGVPPGAILSFVYELGVTTARTVIQVARFEQTVRRYLEYTVPRLMMVLDPIPVVIEDIQEGDPIELDIPFSPKDASFGSHKLSITRTVYIDRSDFREVDSKDYYRLAPGKAVGLLQAPHPIIANSFDKDEATGLVTKVYASFDKEGKVKPKTYIQWVPDGSREVEARVYNQLFKSDDPMGVEGGFLTDINEGSETVYAKARVETGFEEVRRRAPWPATAGEGSGTARPEAVRFQAIRVGYFAMDSDSTDDKIVLNRIVSLKEDSGKKVTG</sequence>
<evidence type="ECO:0000313" key="15">
    <source>
        <dbReference type="Proteomes" id="UP000838763"/>
    </source>
</evidence>
<feature type="region of interest" description="Disordered" evidence="10">
    <location>
        <begin position="24"/>
        <end position="65"/>
    </location>
</feature>
<keyword evidence="6 9" id="KW-0648">Protein biosynthesis</keyword>
<evidence type="ECO:0000256" key="6">
    <source>
        <dbReference type="ARBA" id="ARBA00022917"/>
    </source>
</evidence>
<protein>
    <recommendedName>
        <fullName evidence="2">glutamine--tRNA ligase</fullName>
        <ecNumber evidence="2">6.1.1.18</ecNumber>
    </recommendedName>
</protein>
<accession>A0A9P1H424</accession>
<evidence type="ECO:0000256" key="7">
    <source>
        <dbReference type="ARBA" id="ARBA00023146"/>
    </source>
</evidence>
<keyword evidence="7 9" id="KW-0030">Aminoacyl-tRNA synthetase</keyword>
<dbReference type="GO" id="GO:0004819">
    <property type="term" value="F:glutamine-tRNA ligase activity"/>
    <property type="evidence" value="ECO:0007669"/>
    <property type="project" value="UniProtKB-EC"/>
</dbReference>